<gene>
    <name evidence="1" type="ORF">CCHOA_04330</name>
</gene>
<dbReference type="Proteomes" id="UP000269019">
    <property type="component" value="Chromosome"/>
</dbReference>
<name>A0A3G6J5A6_9CORY</name>
<evidence type="ECO:0000313" key="2">
    <source>
        <dbReference type="Proteomes" id="UP000269019"/>
    </source>
</evidence>
<keyword evidence="2" id="KW-1185">Reference proteome</keyword>
<dbReference type="EMBL" id="CP033896">
    <property type="protein sequence ID" value="AZA13275.1"/>
    <property type="molecule type" value="Genomic_DNA"/>
</dbReference>
<protein>
    <submittedName>
        <fullName evidence="1">Uncharacterized protein</fullName>
    </submittedName>
</protein>
<dbReference type="AlphaFoldDB" id="A0A3G6J5A6"/>
<evidence type="ECO:0000313" key="1">
    <source>
        <dbReference type="EMBL" id="AZA13275.1"/>
    </source>
</evidence>
<organism evidence="1 2">
    <name type="scientific">Corynebacterium choanae</name>
    <dbReference type="NCBI Taxonomy" id="1862358"/>
    <lineage>
        <taxon>Bacteria</taxon>
        <taxon>Bacillati</taxon>
        <taxon>Actinomycetota</taxon>
        <taxon>Actinomycetes</taxon>
        <taxon>Mycobacteriales</taxon>
        <taxon>Corynebacteriaceae</taxon>
        <taxon>Corynebacterium</taxon>
    </lineage>
</organism>
<reference evidence="1 2" key="1">
    <citation type="submission" date="2018-11" db="EMBL/GenBank/DDBJ databases">
        <authorList>
            <person name="Kleinhagauer T."/>
            <person name="Glaeser S.P."/>
            <person name="Spergser J."/>
            <person name="Ruckert C."/>
            <person name="Kaempfer P."/>
            <person name="Busse H.-J."/>
        </authorList>
    </citation>
    <scope>NUCLEOTIDE SEQUENCE [LARGE SCALE GENOMIC DNA]</scope>
    <source>
        <strain evidence="1 2">200CH</strain>
    </source>
</reference>
<proteinExistence type="predicted"/>
<dbReference type="KEGG" id="ccho:CCHOA_04330"/>
<sequence length="223" mass="23606">MFFANVPVVCWRGSLFPPGEMLIGAALGKDTAGTGHDVIGHSTGRAHESNFTTEGRTTKNLGMQAAIAIREPCIYCRTTVASLVQFGSVFSPLPKARVHEIEASASSATCAAIGGVAVSSWTLNCYETVFAALSGARSAGSKPNQRRGTVVAPVVYHTVCREVLGVSKENDSKQITISDLGQGKTVAWQQKGRIVSSLTAHLGCLPLRANLGSLELYCHRCVE</sequence>
<accession>A0A3G6J5A6</accession>